<organism evidence="10 11">
    <name type="scientific">Lophiostoma macrostomum CBS 122681</name>
    <dbReference type="NCBI Taxonomy" id="1314788"/>
    <lineage>
        <taxon>Eukaryota</taxon>
        <taxon>Fungi</taxon>
        <taxon>Dikarya</taxon>
        <taxon>Ascomycota</taxon>
        <taxon>Pezizomycotina</taxon>
        <taxon>Dothideomycetes</taxon>
        <taxon>Pleosporomycetidae</taxon>
        <taxon>Pleosporales</taxon>
        <taxon>Lophiostomataceae</taxon>
        <taxon>Lophiostoma</taxon>
    </lineage>
</organism>
<keyword evidence="3" id="KW-0479">Metal-binding</keyword>
<dbReference type="GO" id="GO:0046872">
    <property type="term" value="F:metal ion binding"/>
    <property type="evidence" value="ECO:0007669"/>
    <property type="project" value="UniProtKB-KW"/>
</dbReference>
<feature type="region of interest" description="Disordered" evidence="8">
    <location>
        <begin position="571"/>
        <end position="610"/>
    </location>
</feature>
<dbReference type="PANTHER" id="PTHR11136">
    <property type="entry name" value="FOLYLPOLYGLUTAMATE SYNTHASE-RELATED"/>
    <property type="match status" value="1"/>
</dbReference>
<dbReference type="InterPro" id="IPR001645">
    <property type="entry name" value="Folylpolyglutamate_synth"/>
</dbReference>
<keyword evidence="7" id="KW-0175">Coiled coil</keyword>
<dbReference type="AlphaFoldDB" id="A0A6A6TUC4"/>
<dbReference type="SUPFAM" id="SSF53623">
    <property type="entry name" value="MurD-like peptide ligases, catalytic domain"/>
    <property type="match status" value="1"/>
</dbReference>
<keyword evidence="5" id="KW-0067">ATP-binding</keyword>
<proteinExistence type="inferred from homology"/>
<dbReference type="OrthoDB" id="5212574at2759"/>
<dbReference type="Gene3D" id="3.90.190.20">
    <property type="entry name" value="Mur ligase, C-terminal domain"/>
    <property type="match status" value="1"/>
</dbReference>
<dbReference type="UniPathway" id="UPA00850"/>
<dbReference type="Pfam" id="PF08245">
    <property type="entry name" value="Mur_ligase_M"/>
    <property type="match status" value="1"/>
</dbReference>
<reference evidence="10" key="1">
    <citation type="journal article" date="2020" name="Stud. Mycol.">
        <title>101 Dothideomycetes genomes: a test case for predicting lifestyles and emergence of pathogens.</title>
        <authorList>
            <person name="Haridas S."/>
            <person name="Albert R."/>
            <person name="Binder M."/>
            <person name="Bloem J."/>
            <person name="Labutti K."/>
            <person name="Salamov A."/>
            <person name="Andreopoulos B."/>
            <person name="Baker S."/>
            <person name="Barry K."/>
            <person name="Bills G."/>
            <person name="Bluhm B."/>
            <person name="Cannon C."/>
            <person name="Castanera R."/>
            <person name="Culley D."/>
            <person name="Daum C."/>
            <person name="Ezra D."/>
            <person name="Gonzalez J."/>
            <person name="Henrissat B."/>
            <person name="Kuo A."/>
            <person name="Liang C."/>
            <person name="Lipzen A."/>
            <person name="Lutzoni F."/>
            <person name="Magnuson J."/>
            <person name="Mondo S."/>
            <person name="Nolan M."/>
            <person name="Ohm R."/>
            <person name="Pangilinan J."/>
            <person name="Park H.-J."/>
            <person name="Ramirez L."/>
            <person name="Alfaro M."/>
            <person name="Sun H."/>
            <person name="Tritt A."/>
            <person name="Yoshinaga Y."/>
            <person name="Zwiers L.-H."/>
            <person name="Turgeon B."/>
            <person name="Goodwin S."/>
            <person name="Spatafora J."/>
            <person name="Crous P."/>
            <person name="Grigoriev I."/>
        </authorList>
    </citation>
    <scope>NUCLEOTIDE SEQUENCE</scope>
    <source>
        <strain evidence="10">CBS 122681</strain>
    </source>
</reference>
<dbReference type="SUPFAM" id="SSF53244">
    <property type="entry name" value="MurD-like peptide ligases, peptide-binding domain"/>
    <property type="match status" value="1"/>
</dbReference>
<evidence type="ECO:0000256" key="2">
    <source>
        <dbReference type="ARBA" id="ARBA00022598"/>
    </source>
</evidence>
<keyword evidence="11" id="KW-1185">Reference proteome</keyword>
<dbReference type="InterPro" id="IPR036615">
    <property type="entry name" value="Mur_ligase_C_dom_sf"/>
</dbReference>
<evidence type="ECO:0000259" key="9">
    <source>
        <dbReference type="Pfam" id="PF08245"/>
    </source>
</evidence>
<feature type="coiled-coil region" evidence="7">
    <location>
        <begin position="477"/>
        <end position="511"/>
    </location>
</feature>
<dbReference type="GO" id="GO:0004326">
    <property type="term" value="F:tetrahydrofolylpolyglutamate synthase activity"/>
    <property type="evidence" value="ECO:0007669"/>
    <property type="project" value="InterPro"/>
</dbReference>
<dbReference type="NCBIfam" id="TIGR01499">
    <property type="entry name" value="folC"/>
    <property type="match status" value="1"/>
</dbReference>
<keyword evidence="4" id="KW-0547">Nucleotide-binding</keyword>
<dbReference type="GO" id="GO:0005524">
    <property type="term" value="F:ATP binding"/>
    <property type="evidence" value="ECO:0007669"/>
    <property type="project" value="UniProtKB-KW"/>
</dbReference>
<gene>
    <name evidence="10" type="ORF">K491DRAFT_686711</name>
</gene>
<evidence type="ECO:0000256" key="6">
    <source>
        <dbReference type="ARBA" id="ARBA00022842"/>
    </source>
</evidence>
<evidence type="ECO:0000256" key="8">
    <source>
        <dbReference type="SAM" id="MobiDB-lite"/>
    </source>
</evidence>
<evidence type="ECO:0000256" key="5">
    <source>
        <dbReference type="ARBA" id="ARBA00022840"/>
    </source>
</evidence>
<keyword evidence="6" id="KW-0460">Magnesium</keyword>
<evidence type="ECO:0000256" key="1">
    <source>
        <dbReference type="ARBA" id="ARBA00008276"/>
    </source>
</evidence>
<protein>
    <submittedName>
        <fullName evidence="10">FolC bifunctional protein</fullName>
    </submittedName>
</protein>
<evidence type="ECO:0000313" key="10">
    <source>
        <dbReference type="EMBL" id="KAF2662224.1"/>
    </source>
</evidence>
<accession>A0A6A6TUC4</accession>
<dbReference type="Proteomes" id="UP000799324">
    <property type="component" value="Unassembled WGS sequence"/>
</dbReference>
<keyword evidence="2" id="KW-0436">Ligase</keyword>
<evidence type="ECO:0000256" key="3">
    <source>
        <dbReference type="ARBA" id="ARBA00022723"/>
    </source>
</evidence>
<dbReference type="GO" id="GO:0005739">
    <property type="term" value="C:mitochondrion"/>
    <property type="evidence" value="ECO:0007669"/>
    <property type="project" value="TreeGrafter"/>
</dbReference>
<dbReference type="GO" id="GO:0008841">
    <property type="term" value="F:dihydrofolate synthase activity"/>
    <property type="evidence" value="ECO:0007669"/>
    <property type="project" value="TreeGrafter"/>
</dbReference>
<dbReference type="PROSITE" id="PS01012">
    <property type="entry name" value="FOLYLPOLYGLU_SYNT_2"/>
    <property type="match status" value="1"/>
</dbReference>
<evidence type="ECO:0000256" key="7">
    <source>
        <dbReference type="SAM" id="Coils"/>
    </source>
</evidence>
<dbReference type="InterPro" id="IPR018109">
    <property type="entry name" value="Folylpolyglutamate_synth_CS"/>
</dbReference>
<dbReference type="GO" id="GO:0005829">
    <property type="term" value="C:cytosol"/>
    <property type="evidence" value="ECO:0007669"/>
    <property type="project" value="TreeGrafter"/>
</dbReference>
<sequence>MIQPGLERIGLLLKDVHFPWKAIHVAGTNGKGSICHYAHAILSRRLIRCGRFTSPHLIDRWDCIHIGNEPVRESAFKKVESHFLALNERENIQASEFEILTATAFQLFNDHKVEIGVVEVGMGGRLDATNILNNQIVSVISKIAYDHQGFLGHTLEEIARHKAGILRPNVPYIVSPGNEWNVKQVIDEVATEVGAGPRRSEKTLDLRTFLFQSQAWHKAVGHLPPPLQDNAGLAMLAVREVLGGEDVHPKKLEKLAKAIKKQFPGRLDTLKVPAVFGPYGPKVLVDGAHNEDAAKVLDHVVTHTIRKKVRETHDGRIGSPQDCWPITWVIAMSEGKSPLNVLRRLLLSDDRVVVTTFGPVDGMPWVKPMDPHKILEAVKSVQPDIVAMVMPEPGALRALCAAKYLTPRHEKIVVTGSLYLVGDFYREVRSWEEVKSFTNMALIDKQERTRVNTFLTQELDGSGSGTPILDSADQDAIIVEERERRKLEQEIQALNEQLRKLDEESAQLNVNYSTGIASAETNSLNEQLQGFDEAKQEEAQQHEMAHPQEQSVKLRKQLKWYATEDGQRVQSPTFRILKHLSSGDSSAHSPNQHFQPSRASVVRVEGTESE</sequence>
<comment type="similarity">
    <text evidence="1">Belongs to the folylpolyglutamate synthase family.</text>
</comment>
<feature type="compositionally biased region" description="Polar residues" evidence="8">
    <location>
        <begin position="582"/>
        <end position="598"/>
    </location>
</feature>
<dbReference type="InterPro" id="IPR013221">
    <property type="entry name" value="Mur_ligase_cen"/>
</dbReference>
<feature type="domain" description="Mur ligase central" evidence="9">
    <location>
        <begin position="25"/>
        <end position="167"/>
    </location>
</feature>
<name>A0A6A6TUC4_9PLEO</name>
<dbReference type="EMBL" id="MU004290">
    <property type="protein sequence ID" value="KAF2662224.1"/>
    <property type="molecule type" value="Genomic_DNA"/>
</dbReference>
<dbReference type="PANTHER" id="PTHR11136:SF0">
    <property type="entry name" value="DIHYDROFOLATE SYNTHETASE-RELATED"/>
    <property type="match status" value="1"/>
</dbReference>
<dbReference type="InterPro" id="IPR036565">
    <property type="entry name" value="Mur-like_cat_sf"/>
</dbReference>
<evidence type="ECO:0000256" key="4">
    <source>
        <dbReference type="ARBA" id="ARBA00022741"/>
    </source>
</evidence>
<dbReference type="Gene3D" id="3.40.1190.10">
    <property type="entry name" value="Mur-like, catalytic domain"/>
    <property type="match status" value="1"/>
</dbReference>
<evidence type="ECO:0000313" key="11">
    <source>
        <dbReference type="Proteomes" id="UP000799324"/>
    </source>
</evidence>